<dbReference type="EMBL" id="FOXV01000004">
    <property type="protein sequence ID" value="SFQ37193.1"/>
    <property type="molecule type" value="Genomic_DNA"/>
</dbReference>
<dbReference type="RefSeq" id="WP_093010416.1">
    <property type="nucleotide sequence ID" value="NZ_FOXV01000004.1"/>
</dbReference>
<dbReference type="Proteomes" id="UP000243106">
    <property type="component" value="Unassembled WGS sequence"/>
</dbReference>
<reference evidence="3" key="1">
    <citation type="submission" date="2016-10" db="EMBL/GenBank/DDBJ databases">
        <authorList>
            <person name="Varghese N."/>
            <person name="Submissions S."/>
        </authorList>
    </citation>
    <scope>NUCLEOTIDE SEQUENCE [LARGE SCALE GENOMIC DNA]</scope>
    <source>
        <strain evidence="3">JCM 10271</strain>
    </source>
</reference>
<sequence length="80" mass="8655">MPTLIQFYIRHSLIGFAISAVFVAAIAWFDVMGLGRLFMGSTQGLIGCAMLWFFCGTMFAGAQTGVALFSMHQNEDEGGP</sequence>
<protein>
    <submittedName>
        <fullName evidence="2">Uncharacterized protein</fullName>
    </submittedName>
</protein>
<name>A0A1I5XZ11_9RHOB</name>
<accession>A0A1I5XZ11</accession>
<dbReference type="AlphaFoldDB" id="A0A1I5XZ11"/>
<proteinExistence type="predicted"/>
<gene>
    <name evidence="2" type="ORF">SAMN05421853_104234</name>
</gene>
<evidence type="ECO:0000313" key="2">
    <source>
        <dbReference type="EMBL" id="SFQ37193.1"/>
    </source>
</evidence>
<keyword evidence="1" id="KW-1133">Transmembrane helix</keyword>
<evidence type="ECO:0000256" key="1">
    <source>
        <dbReference type="SAM" id="Phobius"/>
    </source>
</evidence>
<organism evidence="2 3">
    <name type="scientific">Roseivivax halotolerans</name>
    <dbReference type="NCBI Taxonomy" id="93684"/>
    <lineage>
        <taxon>Bacteria</taxon>
        <taxon>Pseudomonadati</taxon>
        <taxon>Pseudomonadota</taxon>
        <taxon>Alphaproteobacteria</taxon>
        <taxon>Rhodobacterales</taxon>
        <taxon>Roseobacteraceae</taxon>
        <taxon>Roseivivax</taxon>
    </lineage>
</organism>
<dbReference type="STRING" id="93684.SAMN05421853_104234"/>
<keyword evidence="1" id="KW-0812">Transmembrane</keyword>
<keyword evidence="1" id="KW-0472">Membrane</keyword>
<feature type="transmembrane region" description="Helical" evidence="1">
    <location>
        <begin position="12"/>
        <end position="29"/>
    </location>
</feature>
<feature type="transmembrane region" description="Helical" evidence="1">
    <location>
        <begin position="49"/>
        <end position="69"/>
    </location>
</feature>
<evidence type="ECO:0000313" key="3">
    <source>
        <dbReference type="Proteomes" id="UP000243106"/>
    </source>
</evidence>
<keyword evidence="3" id="KW-1185">Reference proteome</keyword>